<protein>
    <submittedName>
        <fullName evidence="2">Uncharacterized protein</fullName>
    </submittedName>
</protein>
<evidence type="ECO:0000313" key="3">
    <source>
        <dbReference type="Proteomes" id="UP000011124"/>
    </source>
</evidence>
<evidence type="ECO:0000313" key="2">
    <source>
        <dbReference type="EMBL" id="AEC00827.1"/>
    </source>
</evidence>
<proteinExistence type="predicted"/>
<keyword evidence="1" id="KW-0812">Transmembrane</keyword>
<dbReference type="HOGENOM" id="CLU_3047925_0_0_9"/>
<name>F4EW65_SELS3</name>
<dbReference type="EMBL" id="CP002637">
    <property type="protein sequence ID" value="AEC00827.1"/>
    <property type="molecule type" value="Genomic_DNA"/>
</dbReference>
<keyword evidence="1" id="KW-0472">Membrane</keyword>
<dbReference type="KEGG" id="ssg:Selsp_1873"/>
<accession>F4EW65</accession>
<sequence length="54" mass="6022">MPVLYVLSVVDTIRGFLYSIVGYGGNVFAFRDEVSNQGVLLLLVLFTCPISFYD</sequence>
<organism evidence="2 3">
    <name type="scientific">Selenomonas sputigena (strain ATCC 35185 / DSM 20758 / CCUG 44933 / VPI D19B-28)</name>
    <dbReference type="NCBI Taxonomy" id="546271"/>
    <lineage>
        <taxon>Bacteria</taxon>
        <taxon>Bacillati</taxon>
        <taxon>Bacillota</taxon>
        <taxon>Negativicutes</taxon>
        <taxon>Selenomonadales</taxon>
        <taxon>Selenomonadaceae</taxon>
        <taxon>Selenomonas</taxon>
    </lineage>
</organism>
<keyword evidence="3" id="KW-1185">Reference proteome</keyword>
<keyword evidence="1" id="KW-1133">Transmembrane helix</keyword>
<dbReference type="AlphaFoldDB" id="F4EW65"/>
<evidence type="ECO:0000256" key="1">
    <source>
        <dbReference type="SAM" id="Phobius"/>
    </source>
</evidence>
<gene>
    <name evidence="2" type="ordered locus">Selsp_1873</name>
</gene>
<feature type="transmembrane region" description="Helical" evidence="1">
    <location>
        <begin position="34"/>
        <end position="53"/>
    </location>
</feature>
<reference evidence="2 3" key="1">
    <citation type="submission" date="2011-04" db="EMBL/GenBank/DDBJ databases">
        <title>The complete genome of Selenomonas sputigena DSM 20758.</title>
        <authorList>
            <consortium name="US DOE Joint Genome Institute (JGI-PGF)"/>
            <person name="Lucas S."/>
            <person name="Copeland A."/>
            <person name="Lapidus A."/>
            <person name="Bruce D."/>
            <person name="Goodwin L."/>
            <person name="Pitluck S."/>
            <person name="Peters L."/>
            <person name="Kyrpides N."/>
            <person name="Mavromatis K."/>
            <person name="Ivanova N."/>
            <person name="Ovchinnikova G."/>
            <person name="Teshima H."/>
            <person name="Detter J.C."/>
            <person name="Tapia R."/>
            <person name="Han C."/>
            <person name="Land M."/>
            <person name="Hauser L."/>
            <person name="Markowitz V."/>
            <person name="Cheng J.-F."/>
            <person name="Hugenholtz P."/>
            <person name="Woyke T."/>
            <person name="Wu D."/>
            <person name="Gronow S."/>
            <person name="Wellnitz S."/>
            <person name="Schneider S."/>
            <person name="Klenk H.-P."/>
            <person name="Eisen J.A."/>
        </authorList>
    </citation>
    <scope>NUCLEOTIDE SEQUENCE [LARGE SCALE GENOMIC DNA]</scope>
    <source>
        <strain evidence="3">ATCC 35185 / DSM 20758 / VPI D19B-28</strain>
    </source>
</reference>
<dbReference type="Proteomes" id="UP000011124">
    <property type="component" value="Chromosome"/>
</dbReference>